<dbReference type="GO" id="GO:0003676">
    <property type="term" value="F:nucleic acid binding"/>
    <property type="evidence" value="ECO:0007669"/>
    <property type="project" value="InterPro"/>
</dbReference>
<dbReference type="AlphaFoldDB" id="A0A1I1GM79"/>
<evidence type="ECO:0000256" key="5">
    <source>
        <dbReference type="ARBA" id="ARBA00012180"/>
    </source>
</evidence>
<accession>A0A1I1GM79</accession>
<protein>
    <recommendedName>
        <fullName evidence="5">ribonuclease H</fullName>
        <ecNumber evidence="5">3.1.26.4</ecNumber>
    </recommendedName>
</protein>
<evidence type="ECO:0000256" key="6">
    <source>
        <dbReference type="ARBA" id="ARBA00022722"/>
    </source>
</evidence>
<sequence>MTDTNATPLTADTIRLGRHYLLVTDGSGPEATGLGGSAVGTGGHAAILQLKQGDVVLRQKPFAGQVIATATNSQMEMMAPLAAFDAMQELDIPVLIESDSQFLVDGMNGGHVRWQANGWKKSDGKPVKNLILWLSLVAADEGRQSVWVKVKGHSGHELNELADKLASSAKAGKHVDENGRVTWFPKGLSF</sequence>
<evidence type="ECO:0000256" key="7">
    <source>
        <dbReference type="ARBA" id="ARBA00022723"/>
    </source>
</evidence>
<comment type="catalytic activity">
    <reaction evidence="1">
        <text>Endonucleolytic cleavage to 5'-phosphomonoester.</text>
        <dbReference type="EC" id="3.1.26.4"/>
    </reaction>
</comment>
<evidence type="ECO:0000313" key="12">
    <source>
        <dbReference type="EMBL" id="SFC10403.1"/>
    </source>
</evidence>
<evidence type="ECO:0000259" key="11">
    <source>
        <dbReference type="PROSITE" id="PS50879"/>
    </source>
</evidence>
<dbReference type="InterPro" id="IPR002156">
    <property type="entry name" value="RNaseH_domain"/>
</dbReference>
<dbReference type="InterPro" id="IPR036397">
    <property type="entry name" value="RNaseH_sf"/>
</dbReference>
<keyword evidence="6" id="KW-0540">Nuclease</keyword>
<keyword evidence="8" id="KW-0255">Endonuclease</keyword>
<dbReference type="GO" id="GO:0043137">
    <property type="term" value="P:DNA replication, removal of RNA primer"/>
    <property type="evidence" value="ECO:0007669"/>
    <property type="project" value="TreeGrafter"/>
</dbReference>
<dbReference type="GO" id="GO:0004523">
    <property type="term" value="F:RNA-DNA hybrid ribonuclease activity"/>
    <property type="evidence" value="ECO:0007669"/>
    <property type="project" value="UniProtKB-EC"/>
</dbReference>
<gene>
    <name evidence="12" type="ORF">SAMN04488059_102144</name>
</gene>
<evidence type="ECO:0000256" key="1">
    <source>
        <dbReference type="ARBA" id="ARBA00000077"/>
    </source>
</evidence>
<dbReference type="OrthoDB" id="7845843at2"/>
<dbReference type="CDD" id="cd09278">
    <property type="entry name" value="RNase_HI_prokaryote_like"/>
    <property type="match status" value="1"/>
</dbReference>
<dbReference type="RefSeq" id="WP_052952507.1">
    <property type="nucleotide sequence ID" value="NZ_FOMB01000002.1"/>
</dbReference>
<dbReference type="GO" id="GO:0046872">
    <property type="term" value="F:metal ion binding"/>
    <property type="evidence" value="ECO:0007669"/>
    <property type="project" value="UniProtKB-KW"/>
</dbReference>
<dbReference type="PANTHER" id="PTHR10642">
    <property type="entry name" value="RIBONUCLEASE H1"/>
    <property type="match status" value="1"/>
</dbReference>
<dbReference type="Proteomes" id="UP000182258">
    <property type="component" value="Unassembled WGS sequence"/>
</dbReference>
<dbReference type="InterPro" id="IPR050092">
    <property type="entry name" value="RNase_H"/>
</dbReference>
<keyword evidence="10" id="KW-0460">Magnesium</keyword>
<dbReference type="InterPro" id="IPR022892">
    <property type="entry name" value="RNaseHI"/>
</dbReference>
<comment type="similarity">
    <text evidence="3">Belongs to the RNase H family.</text>
</comment>
<proteinExistence type="inferred from homology"/>
<evidence type="ECO:0000256" key="3">
    <source>
        <dbReference type="ARBA" id="ARBA00005300"/>
    </source>
</evidence>
<dbReference type="SUPFAM" id="SSF53098">
    <property type="entry name" value="Ribonuclease H-like"/>
    <property type="match status" value="1"/>
</dbReference>
<evidence type="ECO:0000256" key="10">
    <source>
        <dbReference type="ARBA" id="ARBA00022842"/>
    </source>
</evidence>
<keyword evidence="7" id="KW-0479">Metal-binding</keyword>
<evidence type="ECO:0000313" key="13">
    <source>
        <dbReference type="Proteomes" id="UP000182258"/>
    </source>
</evidence>
<dbReference type="Gene3D" id="3.30.420.10">
    <property type="entry name" value="Ribonuclease H-like superfamily/Ribonuclease H"/>
    <property type="match status" value="1"/>
</dbReference>
<dbReference type="EC" id="3.1.26.4" evidence="5"/>
<comment type="subunit">
    <text evidence="4">Monomer.</text>
</comment>
<dbReference type="EMBL" id="FOMB01000002">
    <property type="protein sequence ID" value="SFC10403.1"/>
    <property type="molecule type" value="Genomic_DNA"/>
</dbReference>
<comment type="cofactor">
    <cofactor evidence="2">
        <name>Mg(2+)</name>
        <dbReference type="ChEBI" id="CHEBI:18420"/>
    </cofactor>
</comment>
<dbReference type="STRING" id="728005.SAMN04488059_102144"/>
<dbReference type="PROSITE" id="PS50879">
    <property type="entry name" value="RNASE_H_1"/>
    <property type="match status" value="1"/>
</dbReference>
<name>A0A1I1GM79_9HYPH</name>
<evidence type="ECO:0000256" key="9">
    <source>
        <dbReference type="ARBA" id="ARBA00022801"/>
    </source>
</evidence>
<dbReference type="Pfam" id="PF00075">
    <property type="entry name" value="RNase_H"/>
    <property type="match status" value="1"/>
</dbReference>
<evidence type="ECO:0000256" key="4">
    <source>
        <dbReference type="ARBA" id="ARBA00011245"/>
    </source>
</evidence>
<evidence type="ECO:0000256" key="2">
    <source>
        <dbReference type="ARBA" id="ARBA00001946"/>
    </source>
</evidence>
<reference evidence="12 13" key="1">
    <citation type="submission" date="2016-10" db="EMBL/GenBank/DDBJ databases">
        <authorList>
            <person name="de Groot N.N."/>
        </authorList>
    </citation>
    <scope>NUCLEOTIDE SEQUENCE [LARGE SCALE GENOMIC DNA]</scope>
    <source>
        <strain evidence="12 13">CGMCC 1.10210</strain>
    </source>
</reference>
<keyword evidence="9" id="KW-0378">Hydrolase</keyword>
<dbReference type="PANTHER" id="PTHR10642:SF26">
    <property type="entry name" value="RIBONUCLEASE H1"/>
    <property type="match status" value="1"/>
</dbReference>
<feature type="domain" description="RNase H type-1" evidence="11">
    <location>
        <begin position="16"/>
        <end position="171"/>
    </location>
</feature>
<evidence type="ECO:0000256" key="8">
    <source>
        <dbReference type="ARBA" id="ARBA00022759"/>
    </source>
</evidence>
<organism evidence="12 13">
    <name type="scientific">Devosia psychrophila</name>
    <dbReference type="NCBI Taxonomy" id="728005"/>
    <lineage>
        <taxon>Bacteria</taxon>
        <taxon>Pseudomonadati</taxon>
        <taxon>Pseudomonadota</taxon>
        <taxon>Alphaproteobacteria</taxon>
        <taxon>Hyphomicrobiales</taxon>
        <taxon>Devosiaceae</taxon>
        <taxon>Devosia</taxon>
    </lineage>
</organism>
<dbReference type="InterPro" id="IPR012337">
    <property type="entry name" value="RNaseH-like_sf"/>
</dbReference>